<comment type="caution">
    <text evidence="3">The sequence shown here is derived from an EMBL/GenBank/DDBJ whole genome shotgun (WGS) entry which is preliminary data.</text>
</comment>
<dbReference type="GO" id="GO:0003677">
    <property type="term" value="F:DNA binding"/>
    <property type="evidence" value="ECO:0007669"/>
    <property type="project" value="InterPro"/>
</dbReference>
<name>A0A139BPC6_9PROT</name>
<dbReference type="InterPro" id="IPR002559">
    <property type="entry name" value="Transposase_11"/>
</dbReference>
<evidence type="ECO:0000313" key="4">
    <source>
        <dbReference type="Proteomes" id="UP000070578"/>
    </source>
</evidence>
<proteinExistence type="predicted"/>
<dbReference type="AlphaFoldDB" id="A0A139BPC6"/>
<dbReference type="GO" id="GO:0004803">
    <property type="term" value="F:transposase activity"/>
    <property type="evidence" value="ECO:0007669"/>
    <property type="project" value="InterPro"/>
</dbReference>
<sequence length="112" mass="12669">MPHGNETRLYGDSAYIDQKEILNQLAPKAKDFTNKRVSRSTPLTDADKETNRRKSRVCAKVEHPSRPFKSIYGFAKVRYRGLLKNANHAFAMPALINLDKWGSPLTGQVRPA</sequence>
<gene>
    <name evidence="3" type="ORF">AWT59_3053</name>
</gene>
<dbReference type="EMBL" id="LSLI01000137">
    <property type="protein sequence ID" value="KXS30819.1"/>
    <property type="molecule type" value="Genomic_DNA"/>
</dbReference>
<organism evidence="3 4">
    <name type="scientific">Candidatus Gallionella acididurans</name>
    <dbReference type="NCBI Taxonomy" id="1796491"/>
    <lineage>
        <taxon>Bacteria</taxon>
        <taxon>Pseudomonadati</taxon>
        <taxon>Pseudomonadota</taxon>
        <taxon>Betaproteobacteria</taxon>
        <taxon>Nitrosomonadales</taxon>
        <taxon>Gallionellaceae</taxon>
        <taxon>Gallionella</taxon>
    </lineage>
</organism>
<reference evidence="3 4" key="1">
    <citation type="submission" date="2016-02" db="EMBL/GenBank/DDBJ databases">
        <authorList>
            <person name="Wen L."/>
            <person name="He K."/>
            <person name="Yang H."/>
        </authorList>
    </citation>
    <scope>NUCLEOTIDE SEQUENCE [LARGE SCALE GENOMIC DNA]</scope>
    <source>
        <strain evidence="3">ShG14-8</strain>
    </source>
</reference>
<dbReference type="Pfam" id="PF01609">
    <property type="entry name" value="DDE_Tnp_1"/>
    <property type="match status" value="1"/>
</dbReference>
<protein>
    <submittedName>
        <fullName evidence="3">IS4 family transposase</fullName>
    </submittedName>
</protein>
<dbReference type="Proteomes" id="UP000070578">
    <property type="component" value="Unassembled WGS sequence"/>
</dbReference>
<feature type="domain" description="Transposase IS4-like" evidence="2">
    <location>
        <begin position="5"/>
        <end position="97"/>
    </location>
</feature>
<feature type="region of interest" description="Disordered" evidence="1">
    <location>
        <begin position="32"/>
        <end position="60"/>
    </location>
</feature>
<evidence type="ECO:0000256" key="1">
    <source>
        <dbReference type="SAM" id="MobiDB-lite"/>
    </source>
</evidence>
<evidence type="ECO:0000259" key="2">
    <source>
        <dbReference type="Pfam" id="PF01609"/>
    </source>
</evidence>
<evidence type="ECO:0000313" key="3">
    <source>
        <dbReference type="EMBL" id="KXS30819.1"/>
    </source>
</evidence>
<dbReference type="GO" id="GO:0006313">
    <property type="term" value="P:DNA transposition"/>
    <property type="evidence" value="ECO:0007669"/>
    <property type="project" value="InterPro"/>
</dbReference>
<accession>A0A139BPC6</accession>
<reference evidence="3 4" key="2">
    <citation type="submission" date="2016-03" db="EMBL/GenBank/DDBJ databases">
        <title>New uncultured bacterium of the family Gallionellaceae from acid mine drainage: description and reconstruction of genome based on metagenomic analysis of microbial community.</title>
        <authorList>
            <person name="Kadnikov V."/>
            <person name="Ivasenko D."/>
            <person name="Beletsky A."/>
            <person name="Mardanov A."/>
            <person name="Danilova E."/>
            <person name="Pimenov N."/>
            <person name="Karnachuk O."/>
            <person name="Ravin N."/>
        </authorList>
    </citation>
    <scope>NUCLEOTIDE SEQUENCE [LARGE SCALE GENOMIC DNA]</scope>
    <source>
        <strain evidence="3">ShG14-8</strain>
    </source>
</reference>